<dbReference type="Pfam" id="PF02770">
    <property type="entry name" value="Acyl-CoA_dh_M"/>
    <property type="match status" value="1"/>
</dbReference>
<dbReference type="EMBL" id="UINC01020161">
    <property type="protein sequence ID" value="SVA84925.1"/>
    <property type="molecule type" value="Genomic_DNA"/>
</dbReference>
<evidence type="ECO:0000256" key="2">
    <source>
        <dbReference type="ARBA" id="ARBA00009347"/>
    </source>
</evidence>
<sequence>MDFEFSHQELSFRNELSAWLKEELANRPQEGGDDADAEWAFGLEMRKKLADKGWLTMAWPEEYGGQGVSHMMQVVFAEEMSYRRAPGRDVFGTRMMAPTLMIHGTEEQKREFLPPVSKGEVQWCQGYSEPESGSDLASLQTRAVEDGDDFIINGTKIWTSSAHRADHIMVLTRTDPDAPKHRGISFLLCDMNTPGLTVNPIINMAGDHGFNMVTFDNVRVPKKNLVGEQNRGWYVGATLLDFERSGVDYSAGGRRVLEELIAYAKDNDQNGSLIADNPIMRNRLADLAIEVDVSRLISYNIAWMQGEGLVPNKESSMGKVVGTELQQHLSETGMQMLGLHGQLEPGSKYAPMQGRIEHMHLTNVSETIQAGTSEIQRNIIATRGLGLPRG</sequence>
<dbReference type="Pfam" id="PF02771">
    <property type="entry name" value="Acyl-CoA_dh_N"/>
    <property type="match status" value="1"/>
</dbReference>
<dbReference type="InterPro" id="IPR037069">
    <property type="entry name" value="AcylCoA_DH/ox_N_sf"/>
</dbReference>
<organism evidence="9">
    <name type="scientific">marine metagenome</name>
    <dbReference type="NCBI Taxonomy" id="408172"/>
    <lineage>
        <taxon>unclassified sequences</taxon>
        <taxon>metagenomes</taxon>
        <taxon>ecological metagenomes</taxon>
    </lineage>
</organism>
<dbReference type="InterPro" id="IPR006091">
    <property type="entry name" value="Acyl-CoA_Oxase/DH_mid-dom"/>
</dbReference>
<proteinExistence type="inferred from homology"/>
<keyword evidence="4" id="KW-0274">FAD</keyword>
<dbReference type="GO" id="GO:0016627">
    <property type="term" value="F:oxidoreductase activity, acting on the CH-CH group of donors"/>
    <property type="evidence" value="ECO:0007669"/>
    <property type="project" value="InterPro"/>
</dbReference>
<accession>A0A381Z6J6</accession>
<dbReference type="AlphaFoldDB" id="A0A381Z6J6"/>
<comment type="cofactor">
    <cofactor evidence="1">
        <name>FAD</name>
        <dbReference type="ChEBI" id="CHEBI:57692"/>
    </cofactor>
</comment>
<keyword evidence="3" id="KW-0285">Flavoprotein</keyword>
<dbReference type="InterPro" id="IPR036250">
    <property type="entry name" value="AcylCo_DH-like_C"/>
</dbReference>
<dbReference type="InterPro" id="IPR009075">
    <property type="entry name" value="AcylCo_DH/oxidase_C"/>
</dbReference>
<evidence type="ECO:0000259" key="7">
    <source>
        <dbReference type="Pfam" id="PF02770"/>
    </source>
</evidence>
<feature type="domain" description="Acyl-CoA dehydrogenase/oxidase C-terminal" evidence="6">
    <location>
        <begin position="230"/>
        <end position="383"/>
    </location>
</feature>
<evidence type="ECO:0000256" key="4">
    <source>
        <dbReference type="ARBA" id="ARBA00022827"/>
    </source>
</evidence>
<evidence type="ECO:0008006" key="10">
    <source>
        <dbReference type="Google" id="ProtNLM"/>
    </source>
</evidence>
<comment type="similarity">
    <text evidence="2">Belongs to the acyl-CoA dehydrogenase family.</text>
</comment>
<dbReference type="PANTHER" id="PTHR43292:SF3">
    <property type="entry name" value="ACYL-COA DEHYDROGENASE FADE29"/>
    <property type="match status" value="1"/>
</dbReference>
<evidence type="ECO:0000256" key="5">
    <source>
        <dbReference type="ARBA" id="ARBA00023002"/>
    </source>
</evidence>
<feature type="domain" description="Acyl-CoA oxidase/dehydrogenase middle" evidence="7">
    <location>
        <begin position="124"/>
        <end position="218"/>
    </location>
</feature>
<dbReference type="SUPFAM" id="SSF47203">
    <property type="entry name" value="Acyl-CoA dehydrogenase C-terminal domain-like"/>
    <property type="match status" value="1"/>
</dbReference>
<reference evidence="9" key="1">
    <citation type="submission" date="2018-05" db="EMBL/GenBank/DDBJ databases">
        <authorList>
            <person name="Lanie J.A."/>
            <person name="Ng W.-L."/>
            <person name="Kazmierczak K.M."/>
            <person name="Andrzejewski T.M."/>
            <person name="Davidsen T.M."/>
            <person name="Wayne K.J."/>
            <person name="Tettelin H."/>
            <person name="Glass J.I."/>
            <person name="Rusch D."/>
            <person name="Podicherti R."/>
            <person name="Tsui H.-C.T."/>
            <person name="Winkler M.E."/>
        </authorList>
    </citation>
    <scope>NUCLEOTIDE SEQUENCE</scope>
</reference>
<evidence type="ECO:0000256" key="3">
    <source>
        <dbReference type="ARBA" id="ARBA00022630"/>
    </source>
</evidence>
<name>A0A381Z6J6_9ZZZZ</name>
<evidence type="ECO:0000313" key="9">
    <source>
        <dbReference type="EMBL" id="SVA84925.1"/>
    </source>
</evidence>
<dbReference type="InterPro" id="IPR052161">
    <property type="entry name" value="Mycobact_Acyl-CoA_DH"/>
</dbReference>
<dbReference type="SUPFAM" id="SSF56645">
    <property type="entry name" value="Acyl-CoA dehydrogenase NM domain-like"/>
    <property type="match status" value="1"/>
</dbReference>
<dbReference type="InterPro" id="IPR046373">
    <property type="entry name" value="Acyl-CoA_Oxase/DH_mid-dom_sf"/>
</dbReference>
<dbReference type="Pfam" id="PF00441">
    <property type="entry name" value="Acyl-CoA_dh_1"/>
    <property type="match status" value="1"/>
</dbReference>
<dbReference type="FunFam" id="2.40.110.10:FF:000011">
    <property type="entry name" value="Acyl-CoA dehydrogenase FadE34"/>
    <property type="match status" value="1"/>
</dbReference>
<evidence type="ECO:0000259" key="6">
    <source>
        <dbReference type="Pfam" id="PF00441"/>
    </source>
</evidence>
<dbReference type="GO" id="GO:0050660">
    <property type="term" value="F:flavin adenine dinucleotide binding"/>
    <property type="evidence" value="ECO:0007669"/>
    <property type="project" value="InterPro"/>
</dbReference>
<dbReference type="Gene3D" id="1.20.140.10">
    <property type="entry name" value="Butyryl-CoA Dehydrogenase, subunit A, domain 3"/>
    <property type="match status" value="1"/>
</dbReference>
<dbReference type="GO" id="GO:0005886">
    <property type="term" value="C:plasma membrane"/>
    <property type="evidence" value="ECO:0007669"/>
    <property type="project" value="TreeGrafter"/>
</dbReference>
<keyword evidence="5" id="KW-0560">Oxidoreductase</keyword>
<dbReference type="InterPro" id="IPR009100">
    <property type="entry name" value="AcylCoA_DH/oxidase_NM_dom_sf"/>
</dbReference>
<dbReference type="Gene3D" id="2.40.110.10">
    <property type="entry name" value="Butyryl-CoA Dehydrogenase, subunit A, domain 2"/>
    <property type="match status" value="1"/>
</dbReference>
<feature type="domain" description="Acyl-CoA dehydrogenase/oxidase N-terminal" evidence="8">
    <location>
        <begin position="8"/>
        <end position="120"/>
    </location>
</feature>
<dbReference type="Gene3D" id="1.10.540.10">
    <property type="entry name" value="Acyl-CoA dehydrogenase/oxidase, N-terminal domain"/>
    <property type="match status" value="1"/>
</dbReference>
<dbReference type="PANTHER" id="PTHR43292">
    <property type="entry name" value="ACYL-COA DEHYDROGENASE"/>
    <property type="match status" value="1"/>
</dbReference>
<gene>
    <name evidence="9" type="ORF">METZ01_LOCUS137779</name>
</gene>
<dbReference type="InterPro" id="IPR013786">
    <property type="entry name" value="AcylCoA_DH/ox_N"/>
</dbReference>
<evidence type="ECO:0000259" key="8">
    <source>
        <dbReference type="Pfam" id="PF02771"/>
    </source>
</evidence>
<protein>
    <recommendedName>
        <fullName evidence="10">Acyl-CoA dehydrogenase</fullName>
    </recommendedName>
</protein>
<evidence type="ECO:0000256" key="1">
    <source>
        <dbReference type="ARBA" id="ARBA00001974"/>
    </source>
</evidence>